<dbReference type="STRING" id="54915.ADS79_11180"/>
<comment type="caution">
    <text evidence="3">The sequence shown here is derived from an EMBL/GenBank/DDBJ whole genome shotgun (WGS) entry which is preliminary data.</text>
</comment>
<sequence>MQDQAFIWNQYDLIRGMTLATLENIDEETADIIPDNFKNNIRWNLGHILLCQDFLLFGPTGAQLPPAYGALFAPATKPADWQGDIPSLETLAAQFKEQKARIKEGLQDRLNEPLQQPFKLGDKGTIHTYGEMLTFTLYHEGMHMGCISGLRKGIAAGTK</sequence>
<dbReference type="EMBL" id="LGIQ01000007">
    <property type="protein sequence ID" value="KNB72430.1"/>
    <property type="molecule type" value="Genomic_DNA"/>
</dbReference>
<dbReference type="InterPro" id="IPR024775">
    <property type="entry name" value="DinB-like"/>
</dbReference>
<dbReference type="EMBL" id="BJON01000016">
    <property type="protein sequence ID" value="GED70580.1"/>
    <property type="molecule type" value="Genomic_DNA"/>
</dbReference>
<gene>
    <name evidence="3" type="ORF">ADS79_11180</name>
    <name evidence="2" type="ORF">BRE01_42820</name>
</gene>
<dbReference type="SUPFAM" id="SSF109854">
    <property type="entry name" value="DinB/YfiT-like putative metalloenzymes"/>
    <property type="match status" value="1"/>
</dbReference>
<keyword evidence="5" id="KW-1185">Reference proteome</keyword>
<dbReference type="Pfam" id="PF12867">
    <property type="entry name" value="DinB_2"/>
    <property type="match status" value="1"/>
</dbReference>
<dbReference type="Proteomes" id="UP000319578">
    <property type="component" value="Unassembled WGS sequence"/>
</dbReference>
<feature type="domain" description="DinB-like" evidence="1">
    <location>
        <begin position="10"/>
        <end position="147"/>
    </location>
</feature>
<name>A0A0K9YW11_9BACL</name>
<reference evidence="2 5" key="3">
    <citation type="submission" date="2019-06" db="EMBL/GenBank/DDBJ databases">
        <title>Whole genome shotgun sequence of Brevibacillus reuszeri NBRC 15719.</title>
        <authorList>
            <person name="Hosoyama A."/>
            <person name="Uohara A."/>
            <person name="Ohji S."/>
            <person name="Ichikawa N."/>
        </authorList>
    </citation>
    <scope>NUCLEOTIDE SEQUENCE [LARGE SCALE GENOMIC DNA]</scope>
    <source>
        <strain evidence="2 5">NBRC 15719</strain>
    </source>
</reference>
<dbReference type="Proteomes" id="UP000036834">
    <property type="component" value="Unassembled WGS sequence"/>
</dbReference>
<dbReference type="PATRIC" id="fig|54915.3.peg.1193"/>
<dbReference type="Gene3D" id="1.20.120.450">
    <property type="entry name" value="dinb family like domain"/>
    <property type="match status" value="1"/>
</dbReference>
<reference evidence="4" key="1">
    <citation type="submission" date="2015-07" db="EMBL/GenBank/DDBJ databases">
        <title>Genome sequencing project for genomic taxonomy and phylogenomics of Bacillus-like bacteria.</title>
        <authorList>
            <person name="Liu B."/>
            <person name="Wang J."/>
            <person name="Zhu Y."/>
            <person name="Liu G."/>
            <person name="Chen Q."/>
            <person name="Chen Z."/>
            <person name="Lan J."/>
            <person name="Che J."/>
            <person name="Ge C."/>
            <person name="Shi H."/>
            <person name="Pan Z."/>
            <person name="Liu X."/>
        </authorList>
    </citation>
    <scope>NUCLEOTIDE SEQUENCE [LARGE SCALE GENOMIC DNA]</scope>
    <source>
        <strain evidence="4">DSM 9887</strain>
    </source>
</reference>
<accession>A0A0K9YW11</accession>
<evidence type="ECO:0000313" key="5">
    <source>
        <dbReference type="Proteomes" id="UP000319578"/>
    </source>
</evidence>
<evidence type="ECO:0000313" key="3">
    <source>
        <dbReference type="EMBL" id="KNB72430.1"/>
    </source>
</evidence>
<dbReference type="AlphaFoldDB" id="A0A0K9YW11"/>
<evidence type="ECO:0000259" key="1">
    <source>
        <dbReference type="Pfam" id="PF12867"/>
    </source>
</evidence>
<dbReference type="RefSeq" id="WP_049738483.1">
    <property type="nucleotide sequence ID" value="NZ_BJON01000016.1"/>
</dbReference>
<protein>
    <recommendedName>
        <fullName evidence="1">DinB-like domain-containing protein</fullName>
    </recommendedName>
</protein>
<proteinExistence type="predicted"/>
<evidence type="ECO:0000313" key="4">
    <source>
        <dbReference type="Proteomes" id="UP000036834"/>
    </source>
</evidence>
<organism evidence="3 4">
    <name type="scientific">Brevibacillus reuszeri</name>
    <dbReference type="NCBI Taxonomy" id="54915"/>
    <lineage>
        <taxon>Bacteria</taxon>
        <taxon>Bacillati</taxon>
        <taxon>Bacillota</taxon>
        <taxon>Bacilli</taxon>
        <taxon>Bacillales</taxon>
        <taxon>Paenibacillaceae</taxon>
        <taxon>Brevibacillus</taxon>
    </lineage>
</organism>
<reference evidence="3" key="2">
    <citation type="submission" date="2015-07" db="EMBL/GenBank/DDBJ databases">
        <title>MeaNS - Measles Nucleotide Surveillance Program.</title>
        <authorList>
            <person name="Tran T."/>
            <person name="Druce J."/>
        </authorList>
    </citation>
    <scope>NUCLEOTIDE SEQUENCE</scope>
    <source>
        <strain evidence="3">DSM 9887</strain>
    </source>
</reference>
<dbReference type="OrthoDB" id="4295522at2"/>
<dbReference type="InterPro" id="IPR034660">
    <property type="entry name" value="DinB/YfiT-like"/>
</dbReference>
<evidence type="ECO:0000313" key="2">
    <source>
        <dbReference type="EMBL" id="GED70580.1"/>
    </source>
</evidence>